<proteinExistence type="inferred from homology"/>
<feature type="region of interest" description="Disordered" evidence="8">
    <location>
        <begin position="108"/>
        <end position="153"/>
    </location>
</feature>
<comment type="similarity">
    <text evidence="1">Belongs to the protein kinase superfamily. NEK Ser/Thr protein kinase family. NIMA subfamily.</text>
</comment>
<evidence type="ECO:0000256" key="8">
    <source>
        <dbReference type="SAM" id="MobiDB-lite"/>
    </source>
</evidence>
<feature type="compositionally biased region" description="Polar residues" evidence="8">
    <location>
        <begin position="687"/>
        <end position="697"/>
    </location>
</feature>
<feature type="compositionally biased region" description="Acidic residues" evidence="8">
    <location>
        <begin position="295"/>
        <end position="319"/>
    </location>
</feature>
<evidence type="ECO:0000256" key="1">
    <source>
        <dbReference type="ARBA" id="ARBA00010886"/>
    </source>
</evidence>
<evidence type="ECO:0000313" key="11">
    <source>
        <dbReference type="Proteomes" id="UP000504636"/>
    </source>
</evidence>
<evidence type="ECO:0000256" key="2">
    <source>
        <dbReference type="ARBA" id="ARBA00012513"/>
    </source>
</evidence>
<dbReference type="Pfam" id="PF00069">
    <property type="entry name" value="Pkinase"/>
    <property type="match status" value="1"/>
</dbReference>
<reference evidence="10 12" key="1">
    <citation type="journal article" date="2020" name="Stud. Mycol.">
        <title>101 Dothideomycetes genomes: a test case for predicting lifestyles and emergence of pathogens.</title>
        <authorList>
            <person name="Haridas S."/>
            <person name="Albert R."/>
            <person name="Binder M."/>
            <person name="Bloem J."/>
            <person name="Labutti K."/>
            <person name="Salamov A."/>
            <person name="Andreopoulos B."/>
            <person name="Baker S."/>
            <person name="Barry K."/>
            <person name="Bills G."/>
            <person name="Bluhm B."/>
            <person name="Cannon C."/>
            <person name="Castanera R."/>
            <person name="Culley D."/>
            <person name="Daum C."/>
            <person name="Ezra D."/>
            <person name="Gonzalez J."/>
            <person name="Henrissat B."/>
            <person name="Kuo A."/>
            <person name="Liang C."/>
            <person name="Lipzen A."/>
            <person name="Lutzoni F."/>
            <person name="Magnuson J."/>
            <person name="Mondo S."/>
            <person name="Nolan M."/>
            <person name="Ohm R."/>
            <person name="Pangilinan J."/>
            <person name="Park H.-J."/>
            <person name="Ramirez L."/>
            <person name="Alfaro M."/>
            <person name="Sun H."/>
            <person name="Tritt A."/>
            <person name="Yoshinaga Y."/>
            <person name="Zwiers L.-H."/>
            <person name="Turgeon B."/>
            <person name="Goodwin S."/>
            <person name="Spatafora J."/>
            <person name="Crous P."/>
            <person name="Grigoriev I."/>
        </authorList>
    </citation>
    <scope>NUCLEOTIDE SEQUENCE</scope>
    <source>
        <strain evidence="10 12">CBS 304.34</strain>
    </source>
</reference>
<feature type="domain" description="Protein kinase" evidence="9">
    <location>
        <begin position="965"/>
        <end position="1283"/>
    </location>
</feature>
<feature type="region of interest" description="Disordered" evidence="8">
    <location>
        <begin position="678"/>
        <end position="702"/>
    </location>
</feature>
<dbReference type="InterPro" id="IPR000719">
    <property type="entry name" value="Prot_kinase_dom"/>
</dbReference>
<feature type="region of interest" description="Disordered" evidence="8">
    <location>
        <begin position="28"/>
        <end position="92"/>
    </location>
</feature>
<name>A0A6A6YYJ3_9PEZI</name>
<evidence type="ECO:0000259" key="9">
    <source>
        <dbReference type="PROSITE" id="PS50011"/>
    </source>
</evidence>
<evidence type="ECO:0000256" key="5">
    <source>
        <dbReference type="ARBA" id="ARBA00022777"/>
    </source>
</evidence>
<dbReference type="PROSITE" id="PS50011">
    <property type="entry name" value="PROTEIN_KINASE_DOM"/>
    <property type="match status" value="1"/>
</dbReference>
<reference evidence="12" key="3">
    <citation type="submission" date="2025-04" db="UniProtKB">
        <authorList>
            <consortium name="RefSeq"/>
        </authorList>
    </citation>
    <scope>IDENTIFICATION</scope>
    <source>
        <strain evidence="12">CBS 304.34</strain>
    </source>
</reference>
<dbReference type="EC" id="2.7.11.1" evidence="2"/>
<keyword evidence="11" id="KW-1185">Reference proteome</keyword>
<sequence>MPIRKPPRRPPAPLRRQSWLDRLHSTLSTLDDLPYAGKDVGMGEGDGDGDGMRDISSPSPSSDIPMRSPSPPSNEPAEPATGRRRFATAVLIDRKADRAHVAALRRKRAAEWVGHTQPAAKRRREEQGGAEGEGSGSGIKKRRPALKPPKTATRAWRAGLPTIEEEPESPRGMTADVDFLRRFEAARRRSARRAEMGETAARDDRGGDGLGFLDDARLGGRDDGLGFLDFAEAGYRLREPRALFRRSGDGDDSSSLVAGDGAHLDPITLQLALAPVEDLDWQAVGDEGTWHAIVEDEDEGDYGDEGDDGYDGYDGDGGDDGARNVEDALIAGERDDEEGGVHEDDGGDWPQDESRGNGNDRGGQNENDEDELWHHPPTIIDLDFADLHNPAILHHYLLHRRRELQSFARGLTVQNTADFRALQNMGPSEYRFRLGELTHVVQQIHEELGDPDNDSGISPLLLSDITDPDVLTILDPHLRDFARGIINANAASFETRRAMNETEYRDALTDLTNAVIDIRQGQGQVYAGCQSSSDGPSDANINFADLYEPEILNELAPNLEAFARGLTNQGPDEFEAMQAMERDAYETALRDLASAVAAVRWSMMGAGPAEDPNSIFFNDLFNADYLAQLPEHLQTFMRGLANQNSADFAAVRAMDMMEYALALNALEESIVAMRAEGLSDDAGSGQDGNSQGRSNQNADDDNVPLLNLADLYDEEMLRRLDPDLEDFARQIAAQNPADVGDIRPAQGDENHAALMALLVVQLNEVRARAEGRAARKGPTAGKVPAVRGQAPAVRGAYRQGGGDQPPGGSSSSSSDDQSNGGGRGFGIGGGGSSSGSSGDSASRFMEALLEAGDRLHRLTEIPEPRDLPRAVLNHIRRRVVLIRNNDPAVTDYEAWYRAYRELLRIEHVCRVGRPEDPGDPIAAWYDAYIPLANLPRADRLRLRFLGDRAAEALLALNAEGDQRTWTYKKMLGAGGFGVARLYVKTDARNNIVDRVVIKIMRIGRPQGDQEAIQEVNNCREIRQLNIRYCVGIRGDNMFRVPARVDRPLSTQHSIFFEYCPYGTLEDLIKQWAAADDQIPELYVWHILRGMAEALWHLECGRTLTHGVDNGYPAPFVHFDIKPANIFVAENTPGYPFEDYNKPVLGDFGLGRFIPDWDYTQDAGGTRGFTAPEIDLLTNDHADFQNNRDALGRGRADIWSLGMTIWCIMRLVTTPAQISHNHPHPDDLPQPHPLDAMDYMPSRATSGMRLYSLDLEELVTACLSWRPQDRPSAGDLVRRINNCLNMRTDLPRYQENITIERLRPPLPSIANRDTLRLERRDPVGNPPAPGTLPNEIQLRLPVTGQWPERWPAPAVPDNYGVGGVAPTTPFRKNVLQDRQGGLIDPRAVIASKRRNMAQRGRGATWLGAQLGVIGQ</sequence>
<dbReference type="PROSITE" id="PS00107">
    <property type="entry name" value="PROTEIN_KINASE_ATP"/>
    <property type="match status" value="1"/>
</dbReference>
<keyword evidence="3" id="KW-0808">Transferase</keyword>
<evidence type="ECO:0000256" key="4">
    <source>
        <dbReference type="ARBA" id="ARBA00022741"/>
    </source>
</evidence>
<feature type="region of interest" description="Disordered" evidence="8">
    <location>
        <begin position="293"/>
        <end position="373"/>
    </location>
</feature>
<dbReference type="PANTHER" id="PTHR43671">
    <property type="entry name" value="SERINE/THREONINE-PROTEIN KINASE NEK"/>
    <property type="match status" value="1"/>
</dbReference>
<dbReference type="InterPro" id="IPR050660">
    <property type="entry name" value="NEK_Ser/Thr_kinase"/>
</dbReference>
<dbReference type="GO" id="GO:0005524">
    <property type="term" value="F:ATP binding"/>
    <property type="evidence" value="ECO:0007669"/>
    <property type="project" value="UniProtKB-UniRule"/>
</dbReference>
<gene>
    <name evidence="10 12" type="ORF">BDZ99DRAFT_568260</name>
</gene>
<dbReference type="Proteomes" id="UP000504636">
    <property type="component" value="Unplaced"/>
</dbReference>
<dbReference type="EMBL" id="MU003696">
    <property type="protein sequence ID" value="KAF2812995.1"/>
    <property type="molecule type" value="Genomic_DNA"/>
</dbReference>
<dbReference type="CDD" id="cd00180">
    <property type="entry name" value="PKc"/>
    <property type="match status" value="1"/>
</dbReference>
<accession>A0A6A6YYJ3</accession>
<dbReference type="GO" id="GO:0004674">
    <property type="term" value="F:protein serine/threonine kinase activity"/>
    <property type="evidence" value="ECO:0007669"/>
    <property type="project" value="UniProtKB-EC"/>
</dbReference>
<dbReference type="InterPro" id="IPR017441">
    <property type="entry name" value="Protein_kinase_ATP_BS"/>
</dbReference>
<dbReference type="RefSeq" id="XP_033579959.1">
    <property type="nucleotide sequence ID" value="XM_033727769.1"/>
</dbReference>
<feature type="compositionally biased region" description="Low complexity" evidence="8">
    <location>
        <begin position="806"/>
        <end position="818"/>
    </location>
</feature>
<dbReference type="OrthoDB" id="310217at2759"/>
<evidence type="ECO:0000313" key="10">
    <source>
        <dbReference type="EMBL" id="KAF2812995.1"/>
    </source>
</evidence>
<feature type="region of interest" description="Disordered" evidence="8">
    <location>
        <begin position="771"/>
        <end position="790"/>
    </location>
</feature>
<evidence type="ECO:0000256" key="7">
    <source>
        <dbReference type="PROSITE-ProRule" id="PRU10141"/>
    </source>
</evidence>
<evidence type="ECO:0000256" key="6">
    <source>
        <dbReference type="ARBA" id="ARBA00022840"/>
    </source>
</evidence>
<dbReference type="InterPro" id="IPR011009">
    <property type="entry name" value="Kinase-like_dom_sf"/>
</dbReference>
<dbReference type="PROSITE" id="PS00108">
    <property type="entry name" value="PROTEIN_KINASE_ST"/>
    <property type="match status" value="1"/>
</dbReference>
<evidence type="ECO:0000256" key="3">
    <source>
        <dbReference type="ARBA" id="ARBA00022679"/>
    </source>
</evidence>
<feature type="binding site" evidence="7">
    <location>
        <position position="998"/>
    </location>
    <ligand>
        <name>ATP</name>
        <dbReference type="ChEBI" id="CHEBI:30616"/>
    </ligand>
</feature>
<feature type="region of interest" description="Disordered" evidence="8">
    <location>
        <begin position="795"/>
        <end position="840"/>
    </location>
</feature>
<feature type="compositionally biased region" description="Gly residues" evidence="8">
    <location>
        <begin position="819"/>
        <end position="833"/>
    </location>
</feature>
<keyword evidence="6 7" id="KW-0067">ATP-binding</keyword>
<evidence type="ECO:0000313" key="12">
    <source>
        <dbReference type="RefSeq" id="XP_033579959.1"/>
    </source>
</evidence>
<dbReference type="SUPFAM" id="SSF56112">
    <property type="entry name" value="Protein kinase-like (PK-like)"/>
    <property type="match status" value="1"/>
</dbReference>
<dbReference type="SMART" id="SM00220">
    <property type="entry name" value="S_TKc"/>
    <property type="match status" value="1"/>
</dbReference>
<feature type="compositionally biased region" description="Low complexity" evidence="8">
    <location>
        <begin position="54"/>
        <end position="67"/>
    </location>
</feature>
<organism evidence="10">
    <name type="scientific">Mytilinidion resinicola</name>
    <dbReference type="NCBI Taxonomy" id="574789"/>
    <lineage>
        <taxon>Eukaryota</taxon>
        <taxon>Fungi</taxon>
        <taxon>Dikarya</taxon>
        <taxon>Ascomycota</taxon>
        <taxon>Pezizomycotina</taxon>
        <taxon>Dothideomycetes</taxon>
        <taxon>Pleosporomycetidae</taxon>
        <taxon>Mytilinidiales</taxon>
        <taxon>Mytilinidiaceae</taxon>
        <taxon>Mytilinidion</taxon>
    </lineage>
</organism>
<keyword evidence="4 7" id="KW-0547">Nucleotide-binding</keyword>
<dbReference type="Gene3D" id="1.10.510.10">
    <property type="entry name" value="Transferase(Phosphotransferase) domain 1"/>
    <property type="match status" value="1"/>
</dbReference>
<keyword evidence="5" id="KW-0418">Kinase</keyword>
<dbReference type="PANTHER" id="PTHR43671:SF13">
    <property type="entry name" value="SERINE_THREONINE-PROTEIN KINASE NEK2"/>
    <property type="match status" value="1"/>
</dbReference>
<dbReference type="InterPro" id="IPR008271">
    <property type="entry name" value="Ser/Thr_kinase_AS"/>
</dbReference>
<protein>
    <recommendedName>
        <fullName evidence="2">non-specific serine/threonine protein kinase</fullName>
        <ecNumber evidence="2">2.7.11.1</ecNumber>
    </recommendedName>
</protein>
<dbReference type="GeneID" id="54468662"/>
<reference evidence="12" key="2">
    <citation type="submission" date="2020-04" db="EMBL/GenBank/DDBJ databases">
        <authorList>
            <consortium name="NCBI Genome Project"/>
        </authorList>
    </citation>
    <scope>NUCLEOTIDE SEQUENCE</scope>
    <source>
        <strain evidence="12">CBS 304.34</strain>
    </source>
</reference>